<feature type="compositionally biased region" description="Gly residues" evidence="1">
    <location>
        <begin position="37"/>
        <end position="46"/>
    </location>
</feature>
<organism evidence="2 3">
    <name type="scientific">Aspergillus steynii IBT 23096</name>
    <dbReference type="NCBI Taxonomy" id="1392250"/>
    <lineage>
        <taxon>Eukaryota</taxon>
        <taxon>Fungi</taxon>
        <taxon>Dikarya</taxon>
        <taxon>Ascomycota</taxon>
        <taxon>Pezizomycotina</taxon>
        <taxon>Eurotiomycetes</taxon>
        <taxon>Eurotiomycetidae</taxon>
        <taxon>Eurotiales</taxon>
        <taxon>Aspergillaceae</taxon>
        <taxon>Aspergillus</taxon>
        <taxon>Aspergillus subgen. Circumdati</taxon>
    </lineage>
</organism>
<evidence type="ECO:0000256" key="1">
    <source>
        <dbReference type="SAM" id="MobiDB-lite"/>
    </source>
</evidence>
<dbReference type="GeneID" id="36555419"/>
<dbReference type="EMBL" id="MSFO01000004">
    <property type="protein sequence ID" value="PLB49720.1"/>
    <property type="molecule type" value="Genomic_DNA"/>
</dbReference>
<keyword evidence="3" id="KW-1185">Reference proteome</keyword>
<protein>
    <submittedName>
        <fullName evidence="2">Uncharacterized protein</fullName>
    </submittedName>
</protein>
<dbReference type="AlphaFoldDB" id="A0A2I2GA16"/>
<evidence type="ECO:0000313" key="3">
    <source>
        <dbReference type="Proteomes" id="UP000234275"/>
    </source>
</evidence>
<sequence>MSANRSLKVGNVTGDGGRATGYQAIRLGPASYQQPSGSGGASGGDGAEISFATSGQYHNVEAGDISSNGGDAQLQGRNSYSRTGIVTSGKAAAGGAGKITIG</sequence>
<dbReference type="Proteomes" id="UP000234275">
    <property type="component" value="Unassembled WGS sequence"/>
</dbReference>
<reference evidence="2 3" key="1">
    <citation type="submission" date="2016-12" db="EMBL/GenBank/DDBJ databases">
        <title>The genomes of Aspergillus section Nigri reveals drivers in fungal speciation.</title>
        <authorList>
            <consortium name="DOE Joint Genome Institute"/>
            <person name="Vesth T.C."/>
            <person name="Nybo J."/>
            <person name="Theobald S."/>
            <person name="Brandl J."/>
            <person name="Frisvad J.C."/>
            <person name="Nielsen K.F."/>
            <person name="Lyhne E.K."/>
            <person name="Kogle M.E."/>
            <person name="Kuo A."/>
            <person name="Riley R."/>
            <person name="Clum A."/>
            <person name="Nolan M."/>
            <person name="Lipzen A."/>
            <person name="Salamov A."/>
            <person name="Henrissat B."/>
            <person name="Wiebenga A."/>
            <person name="De Vries R.P."/>
            <person name="Grigoriev I.V."/>
            <person name="Mortensen U.H."/>
            <person name="Andersen M.R."/>
            <person name="Baker S.E."/>
        </authorList>
    </citation>
    <scope>NUCLEOTIDE SEQUENCE [LARGE SCALE GENOMIC DNA]</scope>
    <source>
        <strain evidence="2 3">IBT 23096</strain>
    </source>
</reference>
<evidence type="ECO:0000313" key="2">
    <source>
        <dbReference type="EMBL" id="PLB49720.1"/>
    </source>
</evidence>
<name>A0A2I2GA16_9EURO</name>
<accession>A0A2I2GA16</accession>
<comment type="caution">
    <text evidence="2">The sequence shown here is derived from an EMBL/GenBank/DDBJ whole genome shotgun (WGS) entry which is preliminary data.</text>
</comment>
<feature type="region of interest" description="Disordered" evidence="1">
    <location>
        <begin position="29"/>
        <end position="50"/>
    </location>
</feature>
<proteinExistence type="predicted"/>
<dbReference type="OrthoDB" id="4508521at2759"/>
<dbReference type="RefSeq" id="XP_024705022.1">
    <property type="nucleotide sequence ID" value="XM_024847720.1"/>
</dbReference>
<gene>
    <name evidence="2" type="ORF">P170DRAFT_426589</name>
</gene>
<dbReference type="VEuPathDB" id="FungiDB:P170DRAFT_426589"/>
<feature type="region of interest" description="Disordered" evidence="1">
    <location>
        <begin position="1"/>
        <end position="20"/>
    </location>
</feature>